<dbReference type="InterPro" id="IPR039272">
    <property type="entry name" value="CLEC16A/TT9"/>
</dbReference>
<dbReference type="GO" id="GO:0007034">
    <property type="term" value="P:vacuolar transport"/>
    <property type="evidence" value="ECO:0007669"/>
    <property type="project" value="TreeGrafter"/>
</dbReference>
<evidence type="ECO:0000256" key="1">
    <source>
        <dbReference type="SAM" id="MobiDB-lite"/>
    </source>
</evidence>
<feature type="compositionally biased region" description="Basic and acidic residues" evidence="1">
    <location>
        <begin position="182"/>
        <end position="197"/>
    </location>
</feature>
<evidence type="ECO:0000259" key="2">
    <source>
        <dbReference type="Pfam" id="PF19439"/>
    </source>
</evidence>
<dbReference type="Pfam" id="PF19439">
    <property type="entry name" value="CLEC16A_C"/>
    <property type="match status" value="1"/>
</dbReference>
<dbReference type="InterPro" id="IPR045820">
    <property type="entry name" value="CLEC16A/TT9_C"/>
</dbReference>
<dbReference type="GO" id="GO:1901096">
    <property type="term" value="P:regulation of autophagosome maturation"/>
    <property type="evidence" value="ECO:0007669"/>
    <property type="project" value="TreeGrafter"/>
</dbReference>
<dbReference type="PANTHER" id="PTHR21481">
    <property type="entry name" value="PROTEIN CLEC16A"/>
    <property type="match status" value="1"/>
</dbReference>
<dbReference type="EMBL" id="GEDC01016228">
    <property type="protein sequence ID" value="JAS21070.1"/>
    <property type="molecule type" value="Transcribed_RNA"/>
</dbReference>
<feature type="region of interest" description="Disordered" evidence="1">
    <location>
        <begin position="135"/>
        <end position="255"/>
    </location>
</feature>
<feature type="domain" description="CLEC16A/TT9 C-terminal" evidence="2">
    <location>
        <begin position="1"/>
        <end position="231"/>
    </location>
</feature>
<feature type="non-terminal residue" evidence="3">
    <location>
        <position position="1"/>
    </location>
</feature>
<evidence type="ECO:0000313" key="3">
    <source>
        <dbReference type="EMBL" id="JAS21070.1"/>
    </source>
</evidence>
<accession>A0A1B6D5X3</accession>
<dbReference type="GO" id="GO:0005770">
    <property type="term" value="C:late endosome"/>
    <property type="evidence" value="ECO:0007669"/>
    <property type="project" value="TreeGrafter"/>
</dbReference>
<dbReference type="GO" id="GO:0005794">
    <property type="term" value="C:Golgi apparatus"/>
    <property type="evidence" value="ECO:0007669"/>
    <property type="project" value="TreeGrafter"/>
</dbReference>
<reference evidence="3" key="1">
    <citation type="submission" date="2015-12" db="EMBL/GenBank/DDBJ databases">
        <title>De novo transcriptome assembly of four potential Pierce s Disease insect vectors from Arizona vineyards.</title>
        <authorList>
            <person name="Tassone E.E."/>
        </authorList>
    </citation>
    <scope>NUCLEOTIDE SEQUENCE</scope>
</reference>
<organism evidence="3">
    <name type="scientific">Clastoptera arizonana</name>
    <name type="common">Arizona spittle bug</name>
    <dbReference type="NCBI Taxonomy" id="38151"/>
    <lineage>
        <taxon>Eukaryota</taxon>
        <taxon>Metazoa</taxon>
        <taxon>Ecdysozoa</taxon>
        <taxon>Arthropoda</taxon>
        <taxon>Hexapoda</taxon>
        <taxon>Insecta</taxon>
        <taxon>Pterygota</taxon>
        <taxon>Neoptera</taxon>
        <taxon>Paraneoptera</taxon>
        <taxon>Hemiptera</taxon>
        <taxon>Auchenorrhyncha</taxon>
        <taxon>Cercopoidea</taxon>
        <taxon>Clastopteridae</taxon>
        <taxon>Clastoptera</taxon>
    </lineage>
</organism>
<dbReference type="GO" id="GO:0016197">
    <property type="term" value="P:endosomal transport"/>
    <property type="evidence" value="ECO:0007669"/>
    <property type="project" value="TreeGrafter"/>
</dbReference>
<feature type="compositionally biased region" description="Basic residues" evidence="1">
    <location>
        <begin position="246"/>
        <end position="255"/>
    </location>
</feature>
<protein>
    <recommendedName>
        <fullName evidence="2">CLEC16A/TT9 C-terminal domain-containing protein</fullName>
    </recommendedName>
</protein>
<name>A0A1B6D5X3_9HEMI</name>
<feature type="compositionally biased region" description="Low complexity" evidence="1">
    <location>
        <begin position="218"/>
        <end position="230"/>
    </location>
</feature>
<dbReference type="PANTHER" id="PTHR21481:SF0">
    <property type="entry name" value="PROTEIN CLEC16A"/>
    <property type="match status" value="1"/>
</dbReference>
<proteinExistence type="predicted"/>
<feature type="compositionally biased region" description="Polar residues" evidence="1">
    <location>
        <begin position="231"/>
        <end position="240"/>
    </location>
</feature>
<sequence>RLGWGVAKMAGFLQDVDVIGDKDDSRCLHMTIHHTTSGPLIAARFIFDDHIRCLAAKQRLTKGRMKARTKKMLQIAKLLDIPTTAQPSPSIPAFNLLALRHQSAHLYHFPSMYSVLLGGQSRSLLNHRIPGIAVKTREGSPKTNNITVPGNVVMVSPEDGDRSRRGSSGANSNAGNSNSPAKSRESSPKIPRPKSEEIQMEDMVSKKGTPPPVEVSDTQSTTMTHSQTTTIDNSVPSLETSFCKPERRKGKVETV</sequence>
<feature type="compositionally biased region" description="Low complexity" evidence="1">
    <location>
        <begin position="166"/>
        <end position="179"/>
    </location>
</feature>
<gene>
    <name evidence="3" type="ORF">g.20577</name>
</gene>
<dbReference type="AlphaFoldDB" id="A0A1B6D5X3"/>